<feature type="region of interest" description="Disordered" evidence="1">
    <location>
        <begin position="1"/>
        <end position="29"/>
    </location>
</feature>
<keyword evidence="3" id="KW-1185">Reference proteome</keyword>
<evidence type="ECO:0000313" key="2">
    <source>
        <dbReference type="EMBL" id="KAG5455550.1"/>
    </source>
</evidence>
<accession>A0A8H7ZLX9</accession>
<dbReference type="OrthoDB" id="10551588at2759"/>
<name>A0A8H7ZLX9_9FUNG</name>
<evidence type="ECO:0000256" key="1">
    <source>
        <dbReference type="SAM" id="MobiDB-lite"/>
    </source>
</evidence>
<dbReference type="Proteomes" id="UP000673691">
    <property type="component" value="Unassembled WGS sequence"/>
</dbReference>
<dbReference type="EMBL" id="JAEFCI010013191">
    <property type="protein sequence ID" value="KAG5455550.1"/>
    <property type="molecule type" value="Genomic_DNA"/>
</dbReference>
<reference evidence="2 3" key="1">
    <citation type="journal article" name="Sci. Rep.">
        <title>Genome-scale phylogenetic analyses confirm Olpidium as the closest living zoosporic fungus to the non-flagellated, terrestrial fungi.</title>
        <authorList>
            <person name="Chang Y."/>
            <person name="Rochon D."/>
            <person name="Sekimoto S."/>
            <person name="Wang Y."/>
            <person name="Chovatia M."/>
            <person name="Sandor L."/>
            <person name="Salamov A."/>
            <person name="Grigoriev I.V."/>
            <person name="Stajich J.E."/>
            <person name="Spatafora J.W."/>
        </authorList>
    </citation>
    <scope>NUCLEOTIDE SEQUENCE [LARGE SCALE GENOMIC DNA]</scope>
    <source>
        <strain evidence="2">S191</strain>
    </source>
</reference>
<evidence type="ECO:0000313" key="3">
    <source>
        <dbReference type="Proteomes" id="UP000673691"/>
    </source>
</evidence>
<protein>
    <submittedName>
        <fullName evidence="2">Uncharacterized protein</fullName>
    </submittedName>
</protein>
<proteinExistence type="predicted"/>
<comment type="caution">
    <text evidence="2">The sequence shown here is derived from an EMBL/GenBank/DDBJ whole genome shotgun (WGS) entry which is preliminary data.</text>
</comment>
<organism evidence="2 3">
    <name type="scientific">Olpidium bornovanus</name>
    <dbReference type="NCBI Taxonomy" id="278681"/>
    <lineage>
        <taxon>Eukaryota</taxon>
        <taxon>Fungi</taxon>
        <taxon>Fungi incertae sedis</taxon>
        <taxon>Olpidiomycota</taxon>
        <taxon>Olpidiomycotina</taxon>
        <taxon>Olpidiomycetes</taxon>
        <taxon>Olpidiales</taxon>
        <taxon>Olpidiaceae</taxon>
        <taxon>Olpidium</taxon>
    </lineage>
</organism>
<gene>
    <name evidence="2" type="ORF">BJ554DRAFT_5001</name>
</gene>
<sequence length="76" mass="7865">MTASSLLRKMGAAPSHTAQAEMPACQSVSSPGMWSRRAVAPVATIKASAVMSGFAVGSSVVQNLNGREERSTRTTV</sequence>
<dbReference type="AlphaFoldDB" id="A0A8H7ZLX9"/>